<evidence type="ECO:0000313" key="12">
    <source>
        <dbReference type="EMBL" id="TFY62176.1"/>
    </source>
</evidence>
<dbReference type="AlphaFoldDB" id="A0A4Y9YI06"/>
<dbReference type="PANTHER" id="PTHR46300">
    <property type="entry name" value="P450, PUTATIVE (EUROFUNG)-RELATED-RELATED"/>
    <property type="match status" value="1"/>
</dbReference>
<sequence>MPSLPSVVAVLSAILTLAVAHRLWHDYSEKHKHTRPPGPSSLPILGSALHIPKERPWLAFARWQKPFGEIIQLTVFSRNLVVINSYQLTMELFDKRSALYSDRPRRPMAELCGFGSALLFQNYNSTARQARKLMHSELSVKGTQPHRVLQESEARAFARRVLDDPASFRDHLRRATASSLLAITYGHTVENDDDHLVSLSELVMNSLAEVITPNRFLVDSLPFLKYVPASFPGAAFQRTAQTCKRNLYKFMDLPFAEVKKKVAEGFATPSFTSNHLQGRVDSISQQEEEVLKWTAGGIFAAGSDTTISVLTSFILAMLLHPKAQAKAQAEIDSLLGPNTLPTFHDRERLPYVECIIKEVLRWNPAAPLVAHTTRMDDEINGYRIKAGSVVMANIWAFTHDPSMYSSPSEFNPDRFMHHPDDPTRIPPPDPRSYVFGFGRRSCPGINLADALVYIMVVTTLAVFDISPALDENQMPIIPEVEYSTGAVSHPRPFRCNITPRSQNAAMMIKYATEA</sequence>
<dbReference type="InterPro" id="IPR001128">
    <property type="entry name" value="Cyt_P450"/>
</dbReference>
<feature type="chain" id="PRO_5021266313" description="Cytochrome P450" evidence="11">
    <location>
        <begin position="21"/>
        <end position="514"/>
    </location>
</feature>
<name>A0A4Y9YI06_9AGAM</name>
<evidence type="ECO:0000256" key="10">
    <source>
        <dbReference type="RuleBase" id="RU000461"/>
    </source>
</evidence>
<dbReference type="SUPFAM" id="SSF48264">
    <property type="entry name" value="Cytochrome P450"/>
    <property type="match status" value="1"/>
</dbReference>
<keyword evidence="7 9" id="KW-0408">Iron</keyword>
<keyword evidence="4 9" id="KW-0349">Heme</keyword>
<comment type="pathway">
    <text evidence="2">Secondary metabolite biosynthesis.</text>
</comment>
<evidence type="ECO:0000256" key="4">
    <source>
        <dbReference type="ARBA" id="ARBA00022617"/>
    </source>
</evidence>
<dbReference type="GO" id="GO:0004497">
    <property type="term" value="F:monooxygenase activity"/>
    <property type="evidence" value="ECO:0007669"/>
    <property type="project" value="UniProtKB-KW"/>
</dbReference>
<dbReference type="CDD" id="cd11065">
    <property type="entry name" value="CYP64-like"/>
    <property type="match status" value="1"/>
</dbReference>
<evidence type="ECO:0000256" key="11">
    <source>
        <dbReference type="SAM" id="SignalP"/>
    </source>
</evidence>
<feature type="binding site" description="axial binding residue" evidence="9">
    <location>
        <position position="442"/>
    </location>
    <ligand>
        <name>heme</name>
        <dbReference type="ChEBI" id="CHEBI:30413"/>
    </ligand>
    <ligandPart>
        <name>Fe</name>
        <dbReference type="ChEBI" id="CHEBI:18248"/>
    </ligandPart>
</feature>
<comment type="caution">
    <text evidence="12">The sequence shown here is derived from an EMBL/GenBank/DDBJ whole genome shotgun (WGS) entry which is preliminary data.</text>
</comment>
<gene>
    <name evidence="12" type="ORF">EVG20_g6799</name>
</gene>
<comment type="similarity">
    <text evidence="3 10">Belongs to the cytochrome P450 family.</text>
</comment>
<dbReference type="PRINTS" id="PR00463">
    <property type="entry name" value="EP450I"/>
</dbReference>
<proteinExistence type="inferred from homology"/>
<dbReference type="GO" id="GO:0005506">
    <property type="term" value="F:iron ion binding"/>
    <property type="evidence" value="ECO:0007669"/>
    <property type="project" value="InterPro"/>
</dbReference>
<evidence type="ECO:0000256" key="5">
    <source>
        <dbReference type="ARBA" id="ARBA00022723"/>
    </source>
</evidence>
<dbReference type="GO" id="GO:0020037">
    <property type="term" value="F:heme binding"/>
    <property type="evidence" value="ECO:0007669"/>
    <property type="project" value="InterPro"/>
</dbReference>
<evidence type="ECO:0000256" key="8">
    <source>
        <dbReference type="ARBA" id="ARBA00023033"/>
    </source>
</evidence>
<dbReference type="InterPro" id="IPR036396">
    <property type="entry name" value="Cyt_P450_sf"/>
</dbReference>
<evidence type="ECO:0000256" key="9">
    <source>
        <dbReference type="PIRSR" id="PIRSR602401-1"/>
    </source>
</evidence>
<reference evidence="12 13" key="1">
    <citation type="submission" date="2019-02" db="EMBL/GenBank/DDBJ databases">
        <title>Genome sequencing of the rare red list fungi Dentipellis fragilis.</title>
        <authorList>
            <person name="Buettner E."/>
            <person name="Kellner H."/>
        </authorList>
    </citation>
    <scope>NUCLEOTIDE SEQUENCE [LARGE SCALE GENOMIC DNA]</scope>
    <source>
        <strain evidence="12 13">DSM 105465</strain>
    </source>
</reference>
<dbReference type="STRING" id="205917.A0A4Y9YI06"/>
<dbReference type="Proteomes" id="UP000298327">
    <property type="component" value="Unassembled WGS sequence"/>
</dbReference>
<dbReference type="GO" id="GO:0016705">
    <property type="term" value="F:oxidoreductase activity, acting on paired donors, with incorporation or reduction of molecular oxygen"/>
    <property type="evidence" value="ECO:0007669"/>
    <property type="project" value="InterPro"/>
</dbReference>
<organism evidence="12 13">
    <name type="scientific">Dentipellis fragilis</name>
    <dbReference type="NCBI Taxonomy" id="205917"/>
    <lineage>
        <taxon>Eukaryota</taxon>
        <taxon>Fungi</taxon>
        <taxon>Dikarya</taxon>
        <taxon>Basidiomycota</taxon>
        <taxon>Agaricomycotina</taxon>
        <taxon>Agaricomycetes</taxon>
        <taxon>Russulales</taxon>
        <taxon>Hericiaceae</taxon>
        <taxon>Dentipellis</taxon>
    </lineage>
</organism>
<evidence type="ECO:0000256" key="3">
    <source>
        <dbReference type="ARBA" id="ARBA00010617"/>
    </source>
</evidence>
<dbReference type="InterPro" id="IPR050364">
    <property type="entry name" value="Cytochrome_P450_fung"/>
</dbReference>
<keyword evidence="5 9" id="KW-0479">Metal-binding</keyword>
<evidence type="ECO:0008006" key="14">
    <source>
        <dbReference type="Google" id="ProtNLM"/>
    </source>
</evidence>
<comment type="cofactor">
    <cofactor evidence="1 9">
        <name>heme</name>
        <dbReference type="ChEBI" id="CHEBI:30413"/>
    </cofactor>
</comment>
<evidence type="ECO:0000256" key="2">
    <source>
        <dbReference type="ARBA" id="ARBA00005179"/>
    </source>
</evidence>
<dbReference type="PRINTS" id="PR00385">
    <property type="entry name" value="P450"/>
</dbReference>
<keyword evidence="11" id="KW-0732">Signal</keyword>
<protein>
    <recommendedName>
        <fullName evidence="14">Cytochrome P450</fullName>
    </recommendedName>
</protein>
<dbReference type="Gene3D" id="1.10.630.10">
    <property type="entry name" value="Cytochrome P450"/>
    <property type="match status" value="1"/>
</dbReference>
<keyword evidence="6 10" id="KW-0560">Oxidoreductase</keyword>
<dbReference type="PANTHER" id="PTHR46300:SF7">
    <property type="entry name" value="P450, PUTATIVE (EUROFUNG)-RELATED"/>
    <property type="match status" value="1"/>
</dbReference>
<keyword evidence="8 10" id="KW-0503">Monooxygenase</keyword>
<evidence type="ECO:0000256" key="1">
    <source>
        <dbReference type="ARBA" id="ARBA00001971"/>
    </source>
</evidence>
<evidence type="ECO:0000313" key="13">
    <source>
        <dbReference type="Proteomes" id="UP000298327"/>
    </source>
</evidence>
<dbReference type="InterPro" id="IPR002401">
    <property type="entry name" value="Cyt_P450_E_grp-I"/>
</dbReference>
<evidence type="ECO:0000256" key="6">
    <source>
        <dbReference type="ARBA" id="ARBA00023002"/>
    </source>
</evidence>
<accession>A0A4Y9YI06</accession>
<dbReference type="InterPro" id="IPR017972">
    <property type="entry name" value="Cyt_P450_CS"/>
</dbReference>
<dbReference type="Pfam" id="PF00067">
    <property type="entry name" value="p450"/>
    <property type="match status" value="1"/>
</dbReference>
<evidence type="ECO:0000256" key="7">
    <source>
        <dbReference type="ARBA" id="ARBA00023004"/>
    </source>
</evidence>
<dbReference type="PROSITE" id="PS00086">
    <property type="entry name" value="CYTOCHROME_P450"/>
    <property type="match status" value="1"/>
</dbReference>
<dbReference type="EMBL" id="SEOQ01000476">
    <property type="protein sequence ID" value="TFY62176.1"/>
    <property type="molecule type" value="Genomic_DNA"/>
</dbReference>
<keyword evidence="13" id="KW-1185">Reference proteome</keyword>
<feature type="signal peptide" evidence="11">
    <location>
        <begin position="1"/>
        <end position="20"/>
    </location>
</feature>
<dbReference type="OrthoDB" id="2789670at2759"/>